<evidence type="ECO:0000256" key="1">
    <source>
        <dbReference type="SAM" id="Coils"/>
    </source>
</evidence>
<comment type="caution">
    <text evidence="3">The sequence shown here is derived from an EMBL/GenBank/DDBJ whole genome shotgun (WGS) entry which is preliminary data.</text>
</comment>
<feature type="coiled-coil region" evidence="1">
    <location>
        <begin position="205"/>
        <end position="281"/>
    </location>
</feature>
<evidence type="ECO:0000313" key="3">
    <source>
        <dbReference type="EMBL" id="KAL1282563.1"/>
    </source>
</evidence>
<evidence type="ECO:0000256" key="2">
    <source>
        <dbReference type="SAM" id="MobiDB-lite"/>
    </source>
</evidence>
<feature type="compositionally biased region" description="Polar residues" evidence="2">
    <location>
        <begin position="32"/>
        <end position="41"/>
    </location>
</feature>
<sequence length="414" mass="47783">MEKSRFSGSSLPCGIKSNPAMQTRADGDHVMNSKSQTTTNLKDAVCPKEDILNKKENLSKSQTTTNLKDARCPKEDILNKKENLSKSQTTTNLKDARCPKEDILNKKENLSKSQTTTYLKDAVCPKEDILNKKENLSKSQTTTNLKDARCPKEDILNKKENLSKSQTTTYLKDAVCPKEDILNKKENKAMKQESGCAKPTRKCPFEAYLEKCTRLERENLEVKKKLEKMEKYSIECKTELQIFVKRFKEFKSINKDLDTKNKQLLIKNQQMRQRITEILKQNRPKSEDLERVPCREHQEKQQLRETIVVPQERVKNSSEPVRKSLKDSEITEERKILTLQKENQTLRERLNHSIQVIKDAESRAERAQEEFAAERKQQSCRAQGAYRKTLESLALQSTSSASMRRHNIADKGSI</sequence>
<protein>
    <submittedName>
        <fullName evidence="3">Uncharacterized protein</fullName>
    </submittedName>
</protein>
<keyword evidence="4" id="KW-1185">Reference proteome</keyword>
<feature type="compositionally biased region" description="Polar residues" evidence="2">
    <location>
        <begin position="1"/>
        <end position="10"/>
    </location>
</feature>
<gene>
    <name evidence="3" type="ORF">QQF64_001366</name>
</gene>
<dbReference type="Proteomes" id="UP001558613">
    <property type="component" value="Unassembled WGS sequence"/>
</dbReference>
<feature type="region of interest" description="Disordered" evidence="2">
    <location>
        <begin position="1"/>
        <end position="43"/>
    </location>
</feature>
<name>A0ABR3P0S3_9TELE</name>
<reference evidence="3 4" key="1">
    <citation type="submission" date="2023-09" db="EMBL/GenBank/DDBJ databases">
        <authorList>
            <person name="Wang M."/>
        </authorList>
    </citation>
    <scope>NUCLEOTIDE SEQUENCE [LARGE SCALE GENOMIC DNA]</scope>
    <source>
        <strain evidence="3">GT-2023</strain>
        <tissue evidence="3">Liver</tissue>
    </source>
</reference>
<proteinExistence type="predicted"/>
<accession>A0ABR3P0S3</accession>
<organism evidence="3 4">
    <name type="scientific">Cirrhinus molitorella</name>
    <name type="common">mud carp</name>
    <dbReference type="NCBI Taxonomy" id="172907"/>
    <lineage>
        <taxon>Eukaryota</taxon>
        <taxon>Metazoa</taxon>
        <taxon>Chordata</taxon>
        <taxon>Craniata</taxon>
        <taxon>Vertebrata</taxon>
        <taxon>Euteleostomi</taxon>
        <taxon>Actinopterygii</taxon>
        <taxon>Neopterygii</taxon>
        <taxon>Teleostei</taxon>
        <taxon>Ostariophysi</taxon>
        <taxon>Cypriniformes</taxon>
        <taxon>Cyprinidae</taxon>
        <taxon>Labeoninae</taxon>
        <taxon>Labeonini</taxon>
        <taxon>Cirrhinus</taxon>
    </lineage>
</organism>
<dbReference type="EMBL" id="JAYMGO010000001">
    <property type="protein sequence ID" value="KAL1282563.1"/>
    <property type="molecule type" value="Genomic_DNA"/>
</dbReference>
<evidence type="ECO:0000313" key="4">
    <source>
        <dbReference type="Proteomes" id="UP001558613"/>
    </source>
</evidence>
<keyword evidence="1" id="KW-0175">Coiled coil</keyword>
<feature type="coiled-coil region" evidence="1">
    <location>
        <begin position="343"/>
        <end position="377"/>
    </location>
</feature>